<dbReference type="PANTHER" id="PTHR33121:SF79">
    <property type="entry name" value="CYCLIC DI-GMP PHOSPHODIESTERASE PDED-RELATED"/>
    <property type="match status" value="1"/>
</dbReference>
<feature type="transmembrane region" description="Helical" evidence="1">
    <location>
        <begin position="35"/>
        <end position="53"/>
    </location>
</feature>
<sequence length="628" mass="72721">MFYDYDFLMTSTIIIILMLCYYFRRYHLPVDRNRNFLKLLVMEVIVMALDILATWMDDFHLACSIQLLTAINLAFFLCFITRAYQFYHYTASFLPERKKRNVFMAGLLMAGWLYILPTVLFHHIFWMDAQGYHSGPFYNVIYLYNAIYFGMSLVLLLRYKMPKRERETLMAAQMILIVGSLIRYLLPKIPIMDFFCTLSLLTIYLGVQNPDLMLNDKTGLFNSLGFYYYAREQLHQGKKMKMMMLSIDHYEGMKAIYGNRKMRECLHMLGHEMITHFRKYVLAYQGGGRFFIATTGEFDASAFIHYFANRFSQPFVMNNGENIYLNYCISYLDDQVQLDSAKNLESVMNRANERAELSGSGTVVKVTNEDFQRHRHILAVEDALNNAIYQNRIDVYYQPIYHTKTHTITGAEALARLNDPKLGFISPEEFISAAERMGLIHKLGAQVLEKVCQFIATHDLKTLGIQYINVNVSPLQCLDEHFPQLFKNILNAYHVPSAMIHLEITESTHIDMGLLKNIMGELSAMGVAFNLDDYGTGYSNISLISQYPFSTIKVDLSLTWSYFKGENTILPHIVKMIREMGKNVTVEGVETEKMAKELKQMNVNDLQGYYFAKPLPPEAFLSYLKTSS</sequence>
<protein>
    <submittedName>
        <fullName evidence="4">GGDEF-domain containing protein</fullName>
    </submittedName>
</protein>
<keyword evidence="1" id="KW-1133">Transmembrane helix</keyword>
<feature type="transmembrane region" description="Helical" evidence="1">
    <location>
        <begin position="59"/>
        <end position="81"/>
    </location>
</feature>
<dbReference type="PROSITE" id="PS50883">
    <property type="entry name" value="EAL"/>
    <property type="match status" value="1"/>
</dbReference>
<dbReference type="InterPro" id="IPR043128">
    <property type="entry name" value="Rev_trsase/Diguanyl_cyclase"/>
</dbReference>
<keyword evidence="1" id="KW-0812">Transmembrane</keyword>
<dbReference type="CDD" id="cd01948">
    <property type="entry name" value="EAL"/>
    <property type="match status" value="1"/>
</dbReference>
<dbReference type="InterPro" id="IPR035919">
    <property type="entry name" value="EAL_sf"/>
</dbReference>
<dbReference type="GO" id="GO:0071111">
    <property type="term" value="F:cyclic-guanylate-specific phosphodiesterase activity"/>
    <property type="evidence" value="ECO:0007669"/>
    <property type="project" value="InterPro"/>
</dbReference>
<dbReference type="Pfam" id="PF00563">
    <property type="entry name" value="EAL"/>
    <property type="match status" value="1"/>
</dbReference>
<dbReference type="KEGG" id="ebm:SG0102_27560"/>
<keyword evidence="5" id="KW-1185">Reference proteome</keyword>
<keyword evidence="1" id="KW-0472">Membrane</keyword>
<dbReference type="RefSeq" id="WP_125120518.1">
    <property type="nucleotide sequence ID" value="NZ_AP019309.1"/>
</dbReference>
<evidence type="ECO:0000313" key="4">
    <source>
        <dbReference type="EMBL" id="BBH27822.1"/>
    </source>
</evidence>
<feature type="domain" description="EAL" evidence="2">
    <location>
        <begin position="377"/>
        <end position="628"/>
    </location>
</feature>
<feature type="transmembrane region" description="Helical" evidence="1">
    <location>
        <begin position="6"/>
        <end position="23"/>
    </location>
</feature>
<dbReference type="Gene3D" id="3.30.70.270">
    <property type="match status" value="1"/>
</dbReference>
<dbReference type="SUPFAM" id="SSF141868">
    <property type="entry name" value="EAL domain-like"/>
    <property type="match status" value="1"/>
</dbReference>
<dbReference type="InterPro" id="IPR050706">
    <property type="entry name" value="Cyclic-di-GMP_PDE-like"/>
</dbReference>
<dbReference type="AlphaFoldDB" id="A0A3G9JBN9"/>
<dbReference type="PROSITE" id="PS50887">
    <property type="entry name" value="GGDEF"/>
    <property type="match status" value="1"/>
</dbReference>
<feature type="transmembrane region" description="Helical" evidence="1">
    <location>
        <begin position="137"/>
        <end position="157"/>
    </location>
</feature>
<proteinExistence type="predicted"/>
<dbReference type="InParanoid" id="A0A3G9JBN9"/>
<dbReference type="InterPro" id="IPR001633">
    <property type="entry name" value="EAL_dom"/>
</dbReference>
<dbReference type="InterPro" id="IPR029787">
    <property type="entry name" value="Nucleotide_cyclase"/>
</dbReference>
<reference evidence="4 5" key="1">
    <citation type="submission" date="2018-11" db="EMBL/GenBank/DDBJ databases">
        <title>Novel Erysipelotrichaceae bacterium isolated from small intestine of a swine.</title>
        <authorList>
            <person name="Kim J.S."/>
            <person name="Choe H."/>
            <person name="Lee Y.R."/>
            <person name="Kim K.M."/>
            <person name="Park D.S."/>
        </authorList>
    </citation>
    <scope>NUCLEOTIDE SEQUENCE [LARGE SCALE GENOMIC DNA]</scope>
    <source>
        <strain evidence="4 5">SG0102</strain>
    </source>
</reference>
<evidence type="ECO:0000259" key="3">
    <source>
        <dbReference type="PROSITE" id="PS50887"/>
    </source>
</evidence>
<dbReference type="PANTHER" id="PTHR33121">
    <property type="entry name" value="CYCLIC DI-GMP PHOSPHODIESTERASE PDEF"/>
    <property type="match status" value="1"/>
</dbReference>
<gene>
    <name evidence="4" type="ORF">SG0102_27560</name>
</gene>
<feature type="transmembrane region" description="Helical" evidence="1">
    <location>
        <begin position="102"/>
        <end position="125"/>
    </location>
</feature>
<dbReference type="InterPro" id="IPR000160">
    <property type="entry name" value="GGDEF_dom"/>
</dbReference>
<evidence type="ECO:0000256" key="1">
    <source>
        <dbReference type="SAM" id="Phobius"/>
    </source>
</evidence>
<dbReference type="SMART" id="SM00052">
    <property type="entry name" value="EAL"/>
    <property type="match status" value="1"/>
</dbReference>
<dbReference type="Proteomes" id="UP000268059">
    <property type="component" value="Chromosome"/>
</dbReference>
<feature type="domain" description="GGDEF" evidence="3">
    <location>
        <begin position="238"/>
        <end position="368"/>
    </location>
</feature>
<dbReference type="Gene3D" id="3.20.20.450">
    <property type="entry name" value="EAL domain"/>
    <property type="match status" value="1"/>
</dbReference>
<evidence type="ECO:0000259" key="2">
    <source>
        <dbReference type="PROSITE" id="PS50883"/>
    </source>
</evidence>
<dbReference type="SUPFAM" id="SSF55073">
    <property type="entry name" value="Nucleotide cyclase"/>
    <property type="match status" value="1"/>
</dbReference>
<evidence type="ECO:0000313" key="5">
    <source>
        <dbReference type="Proteomes" id="UP000268059"/>
    </source>
</evidence>
<accession>A0A3G9JBN9</accession>
<name>A0A3G9JBN9_9FIRM</name>
<organism evidence="4 5">
    <name type="scientific">Intestinibaculum porci</name>
    <dbReference type="NCBI Taxonomy" id="2487118"/>
    <lineage>
        <taxon>Bacteria</taxon>
        <taxon>Bacillati</taxon>
        <taxon>Bacillota</taxon>
        <taxon>Erysipelotrichia</taxon>
        <taxon>Erysipelotrichales</taxon>
        <taxon>Erysipelotrichaceae</taxon>
        <taxon>Intestinibaculum</taxon>
    </lineage>
</organism>
<feature type="transmembrane region" description="Helical" evidence="1">
    <location>
        <begin position="169"/>
        <end position="186"/>
    </location>
</feature>
<dbReference type="OrthoDB" id="9805474at2"/>
<dbReference type="EMBL" id="AP019309">
    <property type="protein sequence ID" value="BBH27822.1"/>
    <property type="molecule type" value="Genomic_DNA"/>
</dbReference>